<dbReference type="EMBL" id="BSSQ01000019">
    <property type="protein sequence ID" value="GLX70485.1"/>
    <property type="molecule type" value="Genomic_DNA"/>
</dbReference>
<sequence>MEVELVDNGSRFLNEMINQCETSALTFRVHYWDWRQLHYSNHVHKHSFYEVCFVMSGEGEYQDEDIVYPLRAGSLFISRPGIWHQIRSEIGLSLIYVAYELDRMKSSKEEYTRYAAHLDKSDVVLQDAFDDRAIHYWLGLYHHASSAPYEEVEDLKRLAGILLASLPRPFDKENMVPSLQVNKPNDYARGAVLRQSKQYIRDNLSRPLKIEEVADYMNLSTRQLSRMFQLEGGDTFLTYLRNERLKLAEILLKTSISPLKEIAAHSGFQSVHYFTNVFTEQKGMPPGEYRRLHLGQHD</sequence>
<name>A0ABQ6GJ17_9BACL</name>
<dbReference type="InterPro" id="IPR011051">
    <property type="entry name" value="RmlC_Cupin_sf"/>
</dbReference>
<accession>A0ABQ6GJ17</accession>
<feature type="domain" description="HTH araC/xylS-type" evidence="4">
    <location>
        <begin position="194"/>
        <end position="292"/>
    </location>
</feature>
<dbReference type="Proteomes" id="UP001157114">
    <property type="component" value="Unassembled WGS sequence"/>
</dbReference>
<evidence type="ECO:0000313" key="6">
    <source>
        <dbReference type="Proteomes" id="UP001157114"/>
    </source>
</evidence>
<dbReference type="Gene3D" id="1.10.10.60">
    <property type="entry name" value="Homeodomain-like"/>
    <property type="match status" value="2"/>
</dbReference>
<reference evidence="5 6" key="1">
    <citation type="submission" date="2023-03" db="EMBL/GenBank/DDBJ databases">
        <title>Draft genome sequence of the bacteria which degrade cell wall of Tricholomamatutake.</title>
        <authorList>
            <person name="Konishi Y."/>
            <person name="Fukuta Y."/>
            <person name="Shirasaka N."/>
        </authorList>
    </citation>
    <scope>NUCLEOTIDE SEQUENCE [LARGE SCALE GENOMIC DNA]</scope>
    <source>
        <strain evidence="6">mu1</strain>
    </source>
</reference>
<dbReference type="PROSITE" id="PS00041">
    <property type="entry name" value="HTH_ARAC_FAMILY_1"/>
    <property type="match status" value="1"/>
</dbReference>
<dbReference type="Gene3D" id="2.60.120.10">
    <property type="entry name" value="Jelly Rolls"/>
    <property type="match status" value="1"/>
</dbReference>
<comment type="caution">
    <text evidence="5">The sequence shown here is derived from an EMBL/GenBank/DDBJ whole genome shotgun (WGS) entry which is preliminary data.</text>
</comment>
<dbReference type="InterPro" id="IPR018060">
    <property type="entry name" value="HTH_AraC"/>
</dbReference>
<dbReference type="PANTHER" id="PTHR43280">
    <property type="entry name" value="ARAC-FAMILY TRANSCRIPTIONAL REGULATOR"/>
    <property type="match status" value="1"/>
</dbReference>
<dbReference type="PROSITE" id="PS01124">
    <property type="entry name" value="HTH_ARAC_FAMILY_2"/>
    <property type="match status" value="1"/>
</dbReference>
<dbReference type="SMART" id="SM00342">
    <property type="entry name" value="HTH_ARAC"/>
    <property type="match status" value="1"/>
</dbReference>
<keyword evidence="3" id="KW-0804">Transcription</keyword>
<protein>
    <submittedName>
        <fullName evidence="5">HTH-type transcriptional regulator YfiF</fullName>
    </submittedName>
</protein>
<keyword evidence="6" id="KW-1185">Reference proteome</keyword>
<dbReference type="SUPFAM" id="SSF51182">
    <property type="entry name" value="RmlC-like cupins"/>
    <property type="match status" value="1"/>
</dbReference>
<evidence type="ECO:0000313" key="5">
    <source>
        <dbReference type="EMBL" id="GLX70485.1"/>
    </source>
</evidence>
<dbReference type="InterPro" id="IPR014710">
    <property type="entry name" value="RmlC-like_jellyroll"/>
</dbReference>
<organism evidence="5 6">
    <name type="scientific">Paenibacillus glycanilyticus</name>
    <dbReference type="NCBI Taxonomy" id="126569"/>
    <lineage>
        <taxon>Bacteria</taxon>
        <taxon>Bacillati</taxon>
        <taxon>Bacillota</taxon>
        <taxon>Bacilli</taxon>
        <taxon>Bacillales</taxon>
        <taxon>Paenibacillaceae</taxon>
        <taxon>Paenibacillus</taxon>
    </lineage>
</organism>
<gene>
    <name evidence="5" type="primary">yfiF</name>
    <name evidence="5" type="ORF">MU1_48310</name>
</gene>
<dbReference type="Pfam" id="PF02311">
    <property type="entry name" value="AraC_binding"/>
    <property type="match status" value="1"/>
</dbReference>
<evidence type="ECO:0000256" key="2">
    <source>
        <dbReference type="ARBA" id="ARBA00023125"/>
    </source>
</evidence>
<proteinExistence type="predicted"/>
<keyword evidence="1" id="KW-0805">Transcription regulation</keyword>
<dbReference type="InterPro" id="IPR009057">
    <property type="entry name" value="Homeodomain-like_sf"/>
</dbReference>
<keyword evidence="2" id="KW-0238">DNA-binding</keyword>
<dbReference type="SUPFAM" id="SSF46689">
    <property type="entry name" value="Homeodomain-like"/>
    <property type="match status" value="2"/>
</dbReference>
<evidence type="ECO:0000259" key="4">
    <source>
        <dbReference type="PROSITE" id="PS01124"/>
    </source>
</evidence>
<dbReference type="InterPro" id="IPR003313">
    <property type="entry name" value="AraC-bd"/>
</dbReference>
<evidence type="ECO:0000256" key="3">
    <source>
        <dbReference type="ARBA" id="ARBA00023163"/>
    </source>
</evidence>
<evidence type="ECO:0000256" key="1">
    <source>
        <dbReference type="ARBA" id="ARBA00023015"/>
    </source>
</evidence>
<dbReference type="Pfam" id="PF12833">
    <property type="entry name" value="HTH_18"/>
    <property type="match status" value="1"/>
</dbReference>
<dbReference type="PANTHER" id="PTHR43280:SF28">
    <property type="entry name" value="HTH-TYPE TRANSCRIPTIONAL ACTIVATOR RHAS"/>
    <property type="match status" value="1"/>
</dbReference>
<dbReference type="RefSeq" id="WP_284241262.1">
    <property type="nucleotide sequence ID" value="NZ_BSSQ01000019.1"/>
</dbReference>
<dbReference type="InterPro" id="IPR018062">
    <property type="entry name" value="HTH_AraC-typ_CS"/>
</dbReference>